<feature type="region of interest" description="Disordered" evidence="1">
    <location>
        <begin position="18"/>
        <end position="43"/>
    </location>
</feature>
<feature type="transmembrane region" description="Helical" evidence="2">
    <location>
        <begin position="699"/>
        <end position="720"/>
    </location>
</feature>
<feature type="transmembrane region" description="Helical" evidence="2">
    <location>
        <begin position="601"/>
        <end position="619"/>
    </location>
</feature>
<proteinExistence type="predicted"/>
<gene>
    <name evidence="3" type="ORF">BDP81DRAFT_457654</name>
</gene>
<organism evidence="3 4">
    <name type="scientific">Colletotrichum phormii</name>
    <dbReference type="NCBI Taxonomy" id="359342"/>
    <lineage>
        <taxon>Eukaryota</taxon>
        <taxon>Fungi</taxon>
        <taxon>Dikarya</taxon>
        <taxon>Ascomycota</taxon>
        <taxon>Pezizomycotina</taxon>
        <taxon>Sordariomycetes</taxon>
        <taxon>Hypocreomycetidae</taxon>
        <taxon>Glomerellales</taxon>
        <taxon>Glomerellaceae</taxon>
        <taxon>Colletotrichum</taxon>
        <taxon>Colletotrichum acutatum species complex</taxon>
    </lineage>
</organism>
<name>A0AAJ0A1Y8_9PEZI</name>
<dbReference type="EMBL" id="JAHMHQ010000002">
    <property type="protein sequence ID" value="KAK1654987.1"/>
    <property type="molecule type" value="Genomic_DNA"/>
</dbReference>
<evidence type="ECO:0000256" key="2">
    <source>
        <dbReference type="SAM" id="Phobius"/>
    </source>
</evidence>
<keyword evidence="2" id="KW-0812">Transmembrane</keyword>
<comment type="caution">
    <text evidence="3">The sequence shown here is derived from an EMBL/GenBank/DDBJ whole genome shotgun (WGS) entry which is preliminary data.</text>
</comment>
<evidence type="ECO:0000313" key="3">
    <source>
        <dbReference type="EMBL" id="KAK1654987.1"/>
    </source>
</evidence>
<evidence type="ECO:0000256" key="1">
    <source>
        <dbReference type="SAM" id="MobiDB-lite"/>
    </source>
</evidence>
<protein>
    <submittedName>
        <fullName evidence="3">Uncharacterized protein</fullName>
    </submittedName>
</protein>
<dbReference type="PANTHER" id="PTHR37544:SF3">
    <property type="entry name" value="SPRAY"/>
    <property type="match status" value="1"/>
</dbReference>
<dbReference type="PANTHER" id="PTHR37544">
    <property type="entry name" value="SPRAY-RELATED"/>
    <property type="match status" value="1"/>
</dbReference>
<feature type="transmembrane region" description="Helical" evidence="2">
    <location>
        <begin position="130"/>
        <end position="154"/>
    </location>
</feature>
<dbReference type="Proteomes" id="UP001243989">
    <property type="component" value="Unassembled WGS sequence"/>
</dbReference>
<keyword evidence="2" id="KW-0472">Membrane</keyword>
<feature type="transmembrane region" description="Helical" evidence="2">
    <location>
        <begin position="639"/>
        <end position="656"/>
    </location>
</feature>
<feature type="transmembrane region" description="Helical" evidence="2">
    <location>
        <begin position="520"/>
        <end position="540"/>
    </location>
</feature>
<evidence type="ECO:0000313" key="4">
    <source>
        <dbReference type="Proteomes" id="UP001243989"/>
    </source>
</evidence>
<dbReference type="InterPro" id="IPR021840">
    <property type="entry name" value="DUF3433"/>
</dbReference>
<sequence>MSGSPASRDTGRELAFLGETALTNDQRLREPYPSSYHPVNDSNIATRNSVELAGSASLGSDREAEQEAACSVQPLVANEQEPCELCLYTTRPIQDVETVAEAKDEVSSNADLNPDGDVEYEHKYLSENSAVLLTFAIFFIAATIALPTMFYLSWKNNGLAETREGLVYLWRFGPTAALTLISTFWSRVDTQVQRYMPWAAYRHGSPSTRNADDYNLDYSAMMLPKVLIQAVKRRHYFVFLVVIISISLKTQIVLAPDLFSIKPINATDAVNIQVLNSLNTNLAIKYDTLVADHISQDSSPYHMAQAVANFRIEYPFGVTGNISYQTFKSWNGSRGTVDAPIEAIVDGYFTETQCLKLKNYSYSDIEPYDSDSFRLGSIQDLTLRFDDCEQPLPLISSSPIMLNLAAVLCTSGSWISRVKVIDNGMIPYFQSLPDEIRTPVVTNIWDFMGASVPSNTWNTSVVNRVLGPVATAHDFFGTLQGINGLDAADSSLYENEVLYHSAMNMSITISKLMVNKWTCLSMAMISAMTTLLLTFVLLFFRINTKIWYRDPMTIVGNLLVLRDQRSHAEGASTSAPRLKTFGPKWGTCDFLPFVLQTWARVTFVVLVVAIAIGLGYTQWKSETSPGTATIYDEGSPKRFLWTSLPALIMLCVALYIDSCDSTYRGLATFSTLSSTPCRGPELEVSFLDMLGIRAILHSFRARVGIVTLTQFLSIIFIFTVETVSVPRTIQLQHKTWFGPAQAEDDGGKHSWRREILNSLLLHQGEGSLTYPENTYDDIVFPILGDIRQSSLPDNTSVKVNISAAKLNPTCWMVPSSTYNLTDLETDDKAFLYLVPGITETFVCPNGTRKNLSQSLGEARDESPESPYTCNKSCNLGFRQSDAEAATTKFRTYAYGKYSVEKEHFVYFSMKRCKYAWVQVPTEVNLTFSRGEYLDPGSQNRKWMRISHPKSEWLDPWFTLLLRPFGRLPLEAFGDPGREDEVLNDTHHLYGFLAAQLANLENRIDITNYSRDGSQPFLPDTNTAIANLTRRRLVQNSKVTNAIIGILSLTAISQVLMLISSAFKPLRNSRLFNMKVKGLAPDGYNSMAATKALLQDSNAMHHLPEGAELMSKENLHRELSGLRFRMGWFWRETTQTRHYTIGVLDDEDFEFLGNKDEIAKEDALLRHPPE</sequence>
<feature type="transmembrane region" description="Helical" evidence="2">
    <location>
        <begin position="236"/>
        <end position="254"/>
    </location>
</feature>
<keyword evidence="4" id="KW-1185">Reference proteome</keyword>
<feature type="transmembrane region" description="Helical" evidence="2">
    <location>
        <begin position="166"/>
        <end position="186"/>
    </location>
</feature>
<accession>A0AAJ0A1Y8</accession>
<dbReference type="AlphaFoldDB" id="A0AAJ0A1Y8"/>
<keyword evidence="2" id="KW-1133">Transmembrane helix</keyword>
<dbReference type="Pfam" id="PF11915">
    <property type="entry name" value="DUF3433"/>
    <property type="match status" value="2"/>
</dbReference>
<dbReference type="RefSeq" id="XP_060451031.1">
    <property type="nucleotide sequence ID" value="XM_060593306.1"/>
</dbReference>
<reference evidence="3" key="1">
    <citation type="submission" date="2021-06" db="EMBL/GenBank/DDBJ databases">
        <title>Comparative genomics, transcriptomics and evolutionary studies reveal genomic signatures of adaptation to plant cell wall in hemibiotrophic fungi.</title>
        <authorList>
            <consortium name="DOE Joint Genome Institute"/>
            <person name="Baroncelli R."/>
            <person name="Diaz J.F."/>
            <person name="Benocci T."/>
            <person name="Peng M."/>
            <person name="Battaglia E."/>
            <person name="Haridas S."/>
            <person name="Andreopoulos W."/>
            <person name="Labutti K."/>
            <person name="Pangilinan J."/>
            <person name="Floch G.L."/>
            <person name="Makela M.R."/>
            <person name="Henrissat B."/>
            <person name="Grigoriev I.V."/>
            <person name="Crouch J.A."/>
            <person name="De Vries R.P."/>
            <person name="Sukno S.A."/>
            <person name="Thon M.R."/>
        </authorList>
    </citation>
    <scope>NUCLEOTIDE SEQUENCE</scope>
    <source>
        <strain evidence="3">CBS 102054</strain>
    </source>
</reference>
<dbReference type="GeneID" id="85478168"/>